<name>A0A152A3G9_TIELA</name>
<dbReference type="GO" id="GO:0042276">
    <property type="term" value="P:error-prone translesion synthesis"/>
    <property type="evidence" value="ECO:0007669"/>
    <property type="project" value="TreeGrafter"/>
</dbReference>
<evidence type="ECO:0000259" key="2">
    <source>
        <dbReference type="PROSITE" id="PS50172"/>
    </source>
</evidence>
<dbReference type="GO" id="GO:0005634">
    <property type="term" value="C:nucleus"/>
    <property type="evidence" value="ECO:0007669"/>
    <property type="project" value="TreeGrafter"/>
</dbReference>
<reference evidence="3 4" key="1">
    <citation type="submission" date="2015-12" db="EMBL/GenBank/DDBJ databases">
        <title>Dictyostelia acquired genes for synthesis and detection of signals that induce cell-type specialization by lateral gene transfer from prokaryotes.</title>
        <authorList>
            <person name="Gloeckner G."/>
            <person name="Schaap P."/>
        </authorList>
    </citation>
    <scope>NUCLEOTIDE SEQUENCE [LARGE SCALE GENOMIC DNA]</scope>
    <source>
        <strain evidence="3 4">TK</strain>
    </source>
</reference>
<dbReference type="PANTHER" id="PTHR45990">
    <property type="entry name" value="DNA REPAIR PROTEIN REV1"/>
    <property type="match status" value="1"/>
</dbReference>
<feature type="region of interest" description="Disordered" evidence="1">
    <location>
        <begin position="180"/>
        <end position="205"/>
    </location>
</feature>
<dbReference type="PANTHER" id="PTHR45990:SF1">
    <property type="entry name" value="DNA REPAIR PROTEIN REV1"/>
    <property type="match status" value="1"/>
</dbReference>
<dbReference type="STRING" id="361077.A0A152A3G9"/>
<dbReference type="InterPro" id="IPR036420">
    <property type="entry name" value="BRCT_dom_sf"/>
</dbReference>
<feature type="compositionally biased region" description="Basic and acidic residues" evidence="1">
    <location>
        <begin position="286"/>
        <end position="309"/>
    </location>
</feature>
<dbReference type="SMART" id="SM00292">
    <property type="entry name" value="BRCT"/>
    <property type="match status" value="1"/>
</dbReference>
<dbReference type="CDD" id="cd17719">
    <property type="entry name" value="BRCT_Rev1"/>
    <property type="match status" value="1"/>
</dbReference>
<dbReference type="GO" id="GO:0017125">
    <property type="term" value="F:deoxycytidyl transferase activity"/>
    <property type="evidence" value="ECO:0007669"/>
    <property type="project" value="TreeGrafter"/>
</dbReference>
<dbReference type="EMBL" id="LODT01000013">
    <property type="protein sequence ID" value="KYR00760.1"/>
    <property type="molecule type" value="Genomic_DNA"/>
</dbReference>
<accession>A0A152A3G9</accession>
<organism evidence="3 4">
    <name type="scientific">Tieghemostelium lacteum</name>
    <name type="common">Slime mold</name>
    <name type="synonym">Dictyostelium lacteum</name>
    <dbReference type="NCBI Taxonomy" id="361077"/>
    <lineage>
        <taxon>Eukaryota</taxon>
        <taxon>Amoebozoa</taxon>
        <taxon>Evosea</taxon>
        <taxon>Eumycetozoa</taxon>
        <taxon>Dictyostelia</taxon>
        <taxon>Dictyosteliales</taxon>
        <taxon>Raperosteliaceae</taxon>
        <taxon>Tieghemostelium</taxon>
    </lineage>
</organism>
<evidence type="ECO:0000313" key="4">
    <source>
        <dbReference type="Proteomes" id="UP000076078"/>
    </source>
</evidence>
<sequence length="309" mass="35840">MSENKKGNIPEKDNKFKDIGIIPIPFDNKTTNSWYKKRVINSELYKKKLYHDNSDDEDKSDNETTLFKGIRVYFDGHTDDVSLVHLAKLVVMNGGTHSHFYSTHCTHIITTAMSLQKFENVTKRNRFHSTSIAYVHPNWILDSLRLKKLQPESQYFLFNEASSSANRDISDYFQPIKPRSNIDKEDSDNITTSVSTTSSRSTTEFNKKTNQKRYLNYQQLLDCDEYTLVDLTKRKYNDKPEELEDYILNNSNVSSMNFLNNSVLKRLDKNNKSSILSTKEYSPGESNEKNEISNGTIRKELPRGQSKEL</sequence>
<evidence type="ECO:0000256" key="1">
    <source>
        <dbReference type="SAM" id="MobiDB-lite"/>
    </source>
</evidence>
<dbReference type="OrthoDB" id="427711at2759"/>
<dbReference type="GO" id="GO:0070987">
    <property type="term" value="P:error-free translesion synthesis"/>
    <property type="evidence" value="ECO:0007669"/>
    <property type="project" value="TreeGrafter"/>
</dbReference>
<dbReference type="Proteomes" id="UP000076078">
    <property type="component" value="Unassembled WGS sequence"/>
</dbReference>
<dbReference type="InterPro" id="IPR001357">
    <property type="entry name" value="BRCT_dom"/>
</dbReference>
<feature type="compositionally biased region" description="Low complexity" evidence="1">
    <location>
        <begin position="191"/>
        <end position="203"/>
    </location>
</feature>
<dbReference type="OMA" id="YSTHCTH"/>
<dbReference type="GO" id="GO:0003887">
    <property type="term" value="F:DNA-directed DNA polymerase activity"/>
    <property type="evidence" value="ECO:0007669"/>
    <property type="project" value="TreeGrafter"/>
</dbReference>
<dbReference type="Pfam" id="PF16589">
    <property type="entry name" value="BRCT_2"/>
    <property type="match status" value="1"/>
</dbReference>
<feature type="region of interest" description="Disordered" evidence="1">
    <location>
        <begin position="275"/>
        <end position="309"/>
    </location>
</feature>
<proteinExistence type="predicted"/>
<comment type="caution">
    <text evidence="3">The sequence shown here is derived from an EMBL/GenBank/DDBJ whole genome shotgun (WGS) entry which is preliminary data.</text>
</comment>
<dbReference type="FunCoup" id="A0A152A3G9">
    <property type="interactions" value="73"/>
</dbReference>
<dbReference type="PROSITE" id="PS50172">
    <property type="entry name" value="BRCT"/>
    <property type="match status" value="1"/>
</dbReference>
<evidence type="ECO:0000313" key="3">
    <source>
        <dbReference type="EMBL" id="KYR00760.1"/>
    </source>
</evidence>
<dbReference type="SUPFAM" id="SSF52113">
    <property type="entry name" value="BRCT domain"/>
    <property type="match status" value="1"/>
</dbReference>
<gene>
    <name evidence="3" type="ORF">DLAC_02803</name>
</gene>
<dbReference type="InParanoid" id="A0A152A3G9"/>
<feature type="domain" description="BRCT" evidence="2">
    <location>
        <begin position="62"/>
        <end position="157"/>
    </location>
</feature>
<keyword evidence="4" id="KW-1185">Reference proteome</keyword>
<protein>
    <recommendedName>
        <fullName evidence="2">BRCT domain-containing protein</fullName>
    </recommendedName>
</protein>
<dbReference type="Gene3D" id="3.40.50.10190">
    <property type="entry name" value="BRCT domain"/>
    <property type="match status" value="1"/>
</dbReference>
<dbReference type="AlphaFoldDB" id="A0A152A3G9"/>